<reference evidence="2" key="1">
    <citation type="submission" date="2013-04" db="EMBL/GenBank/DDBJ databases">
        <authorList>
            <person name="Qu J."/>
            <person name="Murali S.C."/>
            <person name="Bandaranaike D."/>
            <person name="Bellair M."/>
            <person name="Blankenburg K."/>
            <person name="Chao H."/>
            <person name="Dinh H."/>
            <person name="Doddapaneni H."/>
            <person name="Downs B."/>
            <person name="Dugan-Rocha S."/>
            <person name="Elkadiri S."/>
            <person name="Gnanaolivu R.D."/>
            <person name="Hernandez B."/>
            <person name="Javaid M."/>
            <person name="Jayaseelan J.C."/>
            <person name="Lee S."/>
            <person name="Li M."/>
            <person name="Ming W."/>
            <person name="Munidasa M."/>
            <person name="Muniz J."/>
            <person name="Nguyen L."/>
            <person name="Ongeri F."/>
            <person name="Osuji N."/>
            <person name="Pu L.-L."/>
            <person name="Puazo M."/>
            <person name="Qu C."/>
            <person name="Quiroz J."/>
            <person name="Raj R."/>
            <person name="Weissenberger G."/>
            <person name="Xin Y."/>
            <person name="Zou X."/>
            <person name="Han Y."/>
            <person name="Richards S."/>
            <person name="Worley K."/>
            <person name="Muzny D."/>
            <person name="Gibbs R."/>
        </authorList>
    </citation>
    <scope>NUCLEOTIDE SEQUENCE</scope>
    <source>
        <strain evidence="2">Sampled in the wild</strain>
    </source>
</reference>
<accession>A0A8K0K9K8</accession>
<dbReference type="AlphaFoldDB" id="A0A8K0K9K8"/>
<proteinExistence type="predicted"/>
<gene>
    <name evidence="2" type="ORF">J437_LFUL010252</name>
</gene>
<sequence length="176" mass="20236">METWLKLKDIVYPERCLKIELLRIINSVREKYISYEVDELAKERNVIVCQSPPYHCELNAIEMENWASCDRHTQKVEEEMWKTDELQDNAEPLIIRLTSNSSSSGNQSSQSGSEEGSSRPSKTNRPSFERIQELSDSDVTTDTKGSTPLSIRLSQPRAWVSLNHQVDDGQYQAETR</sequence>
<dbReference type="EMBL" id="KZ308527">
    <property type="protein sequence ID" value="KAG8231054.1"/>
    <property type="molecule type" value="Genomic_DNA"/>
</dbReference>
<dbReference type="InterPro" id="IPR036397">
    <property type="entry name" value="RNaseH_sf"/>
</dbReference>
<feature type="compositionally biased region" description="Polar residues" evidence="1">
    <location>
        <begin position="137"/>
        <end position="153"/>
    </location>
</feature>
<evidence type="ECO:0000256" key="1">
    <source>
        <dbReference type="SAM" id="MobiDB-lite"/>
    </source>
</evidence>
<dbReference type="OrthoDB" id="10039611at2759"/>
<dbReference type="Gene3D" id="3.30.420.10">
    <property type="entry name" value="Ribonuclease H-like superfamily/Ribonuclease H"/>
    <property type="match status" value="1"/>
</dbReference>
<evidence type="ECO:0000313" key="2">
    <source>
        <dbReference type="EMBL" id="KAG8231054.1"/>
    </source>
</evidence>
<name>A0A8K0K9K8_LADFU</name>
<protein>
    <submittedName>
        <fullName evidence="2">Uncharacterized protein</fullName>
    </submittedName>
</protein>
<organism evidence="2 3">
    <name type="scientific">Ladona fulva</name>
    <name type="common">Scarce chaser dragonfly</name>
    <name type="synonym">Libellula fulva</name>
    <dbReference type="NCBI Taxonomy" id="123851"/>
    <lineage>
        <taxon>Eukaryota</taxon>
        <taxon>Metazoa</taxon>
        <taxon>Ecdysozoa</taxon>
        <taxon>Arthropoda</taxon>
        <taxon>Hexapoda</taxon>
        <taxon>Insecta</taxon>
        <taxon>Pterygota</taxon>
        <taxon>Palaeoptera</taxon>
        <taxon>Odonata</taxon>
        <taxon>Epiprocta</taxon>
        <taxon>Anisoptera</taxon>
        <taxon>Libelluloidea</taxon>
        <taxon>Libellulidae</taxon>
        <taxon>Ladona</taxon>
    </lineage>
</organism>
<evidence type="ECO:0000313" key="3">
    <source>
        <dbReference type="Proteomes" id="UP000792457"/>
    </source>
</evidence>
<comment type="caution">
    <text evidence="2">The sequence shown here is derived from an EMBL/GenBank/DDBJ whole genome shotgun (WGS) entry which is preliminary data.</text>
</comment>
<dbReference type="Proteomes" id="UP000792457">
    <property type="component" value="Unassembled WGS sequence"/>
</dbReference>
<dbReference type="GO" id="GO:0003676">
    <property type="term" value="F:nucleic acid binding"/>
    <property type="evidence" value="ECO:0007669"/>
    <property type="project" value="InterPro"/>
</dbReference>
<feature type="region of interest" description="Disordered" evidence="1">
    <location>
        <begin position="82"/>
        <end position="176"/>
    </location>
</feature>
<reference evidence="2" key="2">
    <citation type="submission" date="2017-10" db="EMBL/GenBank/DDBJ databases">
        <title>Ladona fulva Genome sequencing and assembly.</title>
        <authorList>
            <person name="Murali S."/>
            <person name="Richards S."/>
            <person name="Bandaranaike D."/>
            <person name="Bellair M."/>
            <person name="Blankenburg K."/>
            <person name="Chao H."/>
            <person name="Dinh H."/>
            <person name="Doddapaneni H."/>
            <person name="Dugan-Rocha S."/>
            <person name="Elkadiri S."/>
            <person name="Gnanaolivu R."/>
            <person name="Hernandez B."/>
            <person name="Skinner E."/>
            <person name="Javaid M."/>
            <person name="Lee S."/>
            <person name="Li M."/>
            <person name="Ming W."/>
            <person name="Munidasa M."/>
            <person name="Muniz J."/>
            <person name="Nguyen L."/>
            <person name="Hughes D."/>
            <person name="Osuji N."/>
            <person name="Pu L.-L."/>
            <person name="Puazo M."/>
            <person name="Qu C."/>
            <person name="Quiroz J."/>
            <person name="Raj R."/>
            <person name="Weissenberger G."/>
            <person name="Xin Y."/>
            <person name="Zou X."/>
            <person name="Han Y."/>
            <person name="Worley K."/>
            <person name="Muzny D."/>
            <person name="Gibbs R."/>
        </authorList>
    </citation>
    <scope>NUCLEOTIDE SEQUENCE</scope>
    <source>
        <strain evidence="2">Sampled in the wild</strain>
    </source>
</reference>
<feature type="compositionally biased region" description="Low complexity" evidence="1">
    <location>
        <begin position="99"/>
        <end position="115"/>
    </location>
</feature>
<keyword evidence="3" id="KW-1185">Reference proteome</keyword>